<dbReference type="RefSeq" id="WP_251811097.1">
    <property type="nucleotide sequence ID" value="NZ_CP101527.1"/>
</dbReference>
<evidence type="ECO:0000313" key="3">
    <source>
        <dbReference type="Proteomes" id="UP001164472"/>
    </source>
</evidence>
<keyword evidence="3" id="KW-1185">Reference proteome</keyword>
<dbReference type="KEGG" id="asem:NNL22_00390"/>
<protein>
    <submittedName>
        <fullName evidence="2">Uncharacterized protein</fullName>
    </submittedName>
</protein>
<gene>
    <name evidence="2" type="ORF">NNL22_00390</name>
</gene>
<feature type="transmembrane region" description="Helical" evidence="1">
    <location>
        <begin position="12"/>
        <end position="31"/>
    </location>
</feature>
<keyword evidence="1" id="KW-0812">Transmembrane</keyword>
<dbReference type="EMBL" id="CP101527">
    <property type="protein sequence ID" value="UZW75099.1"/>
    <property type="molecule type" value="Genomic_DNA"/>
</dbReference>
<proteinExistence type="predicted"/>
<evidence type="ECO:0000313" key="2">
    <source>
        <dbReference type="EMBL" id="UZW75099.1"/>
    </source>
</evidence>
<dbReference type="Proteomes" id="UP001164472">
    <property type="component" value="Chromosome"/>
</dbReference>
<keyword evidence="1" id="KW-1133">Transmembrane helix</keyword>
<dbReference type="AlphaFoldDB" id="A0A9E8HIM7"/>
<reference evidence="2" key="1">
    <citation type="submission" date="2022-07" db="EMBL/GenBank/DDBJ databases">
        <title>Alkalimarinus sp. nov., isolated from gut of a Alitta virens.</title>
        <authorList>
            <person name="Yang A.I."/>
            <person name="Shin N.-R."/>
        </authorList>
    </citation>
    <scope>NUCLEOTIDE SEQUENCE</scope>
    <source>
        <strain evidence="2">FA028</strain>
    </source>
</reference>
<evidence type="ECO:0000256" key="1">
    <source>
        <dbReference type="SAM" id="Phobius"/>
    </source>
</evidence>
<name>A0A9E8HIM7_9ALTE</name>
<sequence length="225" mass="23944">MQPETEIVSMTITAICMAAALLSLIAGYQLIKPIPAKVAAKTTARPLTGLLLLASAASWFILGISPNSTLDSSAEGLASLQQIESLPSTAAGIAPTFEEIQVSDSALAEARAVTAAEEIAEEPKNPDFQKLRKHVTQLLFGAEGFKSSDSTVLIDLSQDSHKDMIKYLADERPGLLTVIYHKQQETGSRMIVYFPEIAGNQLIYTPLTGPASNALSKAASQNSNN</sequence>
<accession>A0A9E8HIM7</accession>
<organism evidence="2 3">
    <name type="scientific">Alkalimarinus sediminis</name>
    <dbReference type="NCBI Taxonomy" id="1632866"/>
    <lineage>
        <taxon>Bacteria</taxon>
        <taxon>Pseudomonadati</taxon>
        <taxon>Pseudomonadota</taxon>
        <taxon>Gammaproteobacteria</taxon>
        <taxon>Alteromonadales</taxon>
        <taxon>Alteromonadaceae</taxon>
        <taxon>Alkalimarinus</taxon>
    </lineage>
</organism>
<keyword evidence="1" id="KW-0472">Membrane</keyword>